<evidence type="ECO:0000313" key="2">
    <source>
        <dbReference type="Proteomes" id="UP001601059"/>
    </source>
</evidence>
<reference evidence="1 2" key="1">
    <citation type="submission" date="2024-08" db="EMBL/GenBank/DDBJ databases">
        <title>Two novel Cytobacillus novel species.</title>
        <authorList>
            <person name="Liu G."/>
        </authorList>
    </citation>
    <scope>NUCLEOTIDE SEQUENCE [LARGE SCALE GENOMIC DNA]</scope>
    <source>
        <strain evidence="1 2">FJAT-54145</strain>
    </source>
</reference>
<organism evidence="1 2">
    <name type="scientific">Cytobacillus spartinae</name>
    <dbReference type="NCBI Taxonomy" id="3299023"/>
    <lineage>
        <taxon>Bacteria</taxon>
        <taxon>Bacillati</taxon>
        <taxon>Bacillota</taxon>
        <taxon>Bacilli</taxon>
        <taxon>Bacillales</taxon>
        <taxon>Bacillaceae</taxon>
        <taxon>Cytobacillus</taxon>
    </lineage>
</organism>
<keyword evidence="2" id="KW-1185">Reference proteome</keyword>
<accession>A0ABW6KEJ7</accession>
<dbReference type="RefSeq" id="WP_389362650.1">
    <property type="nucleotide sequence ID" value="NZ_JBIACK010000011.1"/>
</dbReference>
<dbReference type="Proteomes" id="UP001601059">
    <property type="component" value="Unassembled WGS sequence"/>
</dbReference>
<dbReference type="InterPro" id="IPR014988">
    <property type="entry name" value="Uncharacterised_YqcI/YcgG"/>
</dbReference>
<dbReference type="PANTHER" id="PTHR40045:SF1">
    <property type="entry name" value="YQCI_YCGG FAMILY PROTEIN"/>
    <property type="match status" value="1"/>
</dbReference>
<dbReference type="Pfam" id="PF08892">
    <property type="entry name" value="YqcI_YcgG"/>
    <property type="match status" value="1"/>
</dbReference>
<protein>
    <submittedName>
        <fullName evidence="1">YqcI/YcgG family protein</fullName>
    </submittedName>
</protein>
<dbReference type="PANTHER" id="PTHR40045">
    <property type="entry name" value="YCGG FAMILY PROTEIN"/>
    <property type="match status" value="1"/>
</dbReference>
<gene>
    <name evidence="1" type="ORF">ACFYKX_18960</name>
</gene>
<proteinExistence type="predicted"/>
<dbReference type="EMBL" id="JBIACK010000011">
    <property type="protein sequence ID" value="MFE8702685.1"/>
    <property type="molecule type" value="Genomic_DNA"/>
</dbReference>
<evidence type="ECO:0000313" key="1">
    <source>
        <dbReference type="EMBL" id="MFE8702685.1"/>
    </source>
</evidence>
<comment type="caution">
    <text evidence="1">The sequence shown here is derived from an EMBL/GenBank/DDBJ whole genome shotgun (WGS) entry which is preliminary data.</text>
</comment>
<name>A0ABW6KEJ7_9BACI</name>
<sequence>MVQLFTKNCIQENLSSLDDWKQKAYLEFENRMTNTVDKFPCIPATQGFALNHLRYGFIEDPRKESSSTTLAKLLKHYGEISRDTGNYASLIVMFDTPPDIVERYDIEQFEYLFWSLLKTVNEQDEKDWPNHIPTDPDTNTWEFCFDGEQYFVYCATPKHNNKKSRYFPFFMLAITPRWVLEEFNSHVQVSDRIKKAIRERLHQYDKTEVHPDLKWYGSEGNYEWKQYFLRDDNTSPSACPFHKQWSINKKEKQ</sequence>